<sequence length="475" mass="52320">MLHETAGTADKPVDLADYNWQAYSVLVVDDEEGMRNFLERTLARRCAMVQAVADAEHAAALMARLHFDLLILDIALPGKSGIEWLHELREHGYGGEVILVTAFADMETAIDALRGGASDFILKPFRVDQILNSIKRCFERARLSRENFVLRRELAGLAVDPIGLVGHSVAIEQLRGLIRRVGQMPSTVLLQGESGSGKEVAARALHQTSPRAQRPFVPLNCAAIASELIESELFGHVKGAFTGASESRNGLFYYAHGGTLFLDEISELALPMQTRLLRVLEERKLRPVGSEREVSVDVRIIAAANRDLAAEVRAGRFREDLYYRLAVVDIRIPPLRERAEDIPELIRHFMPQLAVQLGVAPLPLSHEVVTRLAAYPWPGNVRELRNYVERSMILGCFPDAPSGAATAPQPLPAGELELSLAELERRHIERVTAACHGNKTEAARRLGVSRKTLERKFAEWGAAAGAGAPALARRA</sequence>
<dbReference type="RefSeq" id="WP_075146980.1">
    <property type="nucleotide sequence ID" value="NZ_CP018839.1"/>
</dbReference>
<dbReference type="SUPFAM" id="SSF52540">
    <property type="entry name" value="P-loop containing nucleoside triphosphate hydrolases"/>
    <property type="match status" value="1"/>
</dbReference>
<dbReference type="AlphaFoldDB" id="A0A1H5W2S9"/>
<dbReference type="Pfam" id="PF02954">
    <property type="entry name" value="HTH_8"/>
    <property type="match status" value="1"/>
</dbReference>
<reference evidence="1 2" key="1">
    <citation type="submission" date="2016-12" db="EMBL/GenBank/DDBJ databases">
        <title>Complete genome sequence of Thauera chlorobenzoica, a Betaproteobacterium degrading haloaromatics anaerobically to CO2 and halides.</title>
        <authorList>
            <person name="Goris T."/>
            <person name="Mergelsberg M."/>
            <person name="Boll M."/>
        </authorList>
    </citation>
    <scope>NUCLEOTIDE SEQUENCE [LARGE SCALE GENOMIC DNA]</scope>
    <source>
        <strain evidence="1 2">3CB1</strain>
    </source>
</reference>
<dbReference type="Gene3D" id="1.10.10.60">
    <property type="entry name" value="Homeodomain-like"/>
    <property type="match status" value="1"/>
</dbReference>
<dbReference type="Proteomes" id="UP000185739">
    <property type="component" value="Chromosome"/>
</dbReference>
<dbReference type="GO" id="GO:0000160">
    <property type="term" value="P:phosphorelay signal transduction system"/>
    <property type="evidence" value="ECO:0007669"/>
    <property type="project" value="InterPro"/>
</dbReference>
<dbReference type="KEGG" id="tcl:Tchl_0476"/>
<dbReference type="InterPro" id="IPR002078">
    <property type="entry name" value="Sigma_54_int"/>
</dbReference>
<dbReference type="Pfam" id="PF25601">
    <property type="entry name" value="AAA_lid_14"/>
    <property type="match status" value="1"/>
</dbReference>
<dbReference type="EMBL" id="CP018839">
    <property type="protein sequence ID" value="APR03347.1"/>
    <property type="molecule type" value="Genomic_DNA"/>
</dbReference>
<dbReference type="PRINTS" id="PR01590">
    <property type="entry name" value="HTHFIS"/>
</dbReference>
<dbReference type="SUPFAM" id="SSF46689">
    <property type="entry name" value="Homeodomain-like"/>
    <property type="match status" value="1"/>
</dbReference>
<dbReference type="PROSITE" id="PS50110">
    <property type="entry name" value="RESPONSE_REGULATORY"/>
    <property type="match status" value="1"/>
</dbReference>
<dbReference type="PANTHER" id="PTHR32071:SF91">
    <property type="entry name" value="TUNGSTATE-RESPONSIVE TWO COMPONENT SIGMA54-DEPENDENT SIGNAL TRANSDUCTION SYSTEM RESPONSE REGULATOR FIS FAMILY"/>
    <property type="match status" value="1"/>
</dbReference>
<proteinExistence type="predicted"/>
<dbReference type="Gene3D" id="1.10.8.60">
    <property type="match status" value="1"/>
</dbReference>
<dbReference type="GO" id="GO:0005524">
    <property type="term" value="F:ATP binding"/>
    <property type="evidence" value="ECO:0007669"/>
    <property type="project" value="InterPro"/>
</dbReference>
<dbReference type="Pfam" id="PF00072">
    <property type="entry name" value="Response_reg"/>
    <property type="match status" value="1"/>
</dbReference>
<dbReference type="FunFam" id="3.40.50.300:FF:000006">
    <property type="entry name" value="DNA-binding transcriptional regulator NtrC"/>
    <property type="match status" value="1"/>
</dbReference>
<dbReference type="InterPro" id="IPR009057">
    <property type="entry name" value="Homeodomain-like_sf"/>
</dbReference>
<dbReference type="STRING" id="96773.Tchl_0476"/>
<dbReference type="InterPro" id="IPR058031">
    <property type="entry name" value="AAA_lid_NorR"/>
</dbReference>
<dbReference type="InterPro" id="IPR025943">
    <property type="entry name" value="Sigma_54_int_dom_ATP-bd_2"/>
</dbReference>
<dbReference type="PROSITE" id="PS00688">
    <property type="entry name" value="SIGMA54_INTERACT_3"/>
    <property type="match status" value="1"/>
</dbReference>
<dbReference type="SUPFAM" id="SSF52172">
    <property type="entry name" value="CheY-like"/>
    <property type="match status" value="1"/>
</dbReference>
<dbReference type="PANTHER" id="PTHR32071">
    <property type="entry name" value="TRANSCRIPTIONAL REGULATORY PROTEIN"/>
    <property type="match status" value="1"/>
</dbReference>
<dbReference type="InterPro" id="IPR001789">
    <property type="entry name" value="Sig_transdc_resp-reg_receiver"/>
</dbReference>
<dbReference type="Pfam" id="PF00158">
    <property type="entry name" value="Sigma54_activat"/>
    <property type="match status" value="1"/>
</dbReference>
<dbReference type="InterPro" id="IPR025944">
    <property type="entry name" value="Sigma_54_int_dom_CS"/>
</dbReference>
<dbReference type="InterPro" id="IPR002197">
    <property type="entry name" value="HTH_Fis"/>
</dbReference>
<dbReference type="SMART" id="SM00382">
    <property type="entry name" value="AAA"/>
    <property type="match status" value="1"/>
</dbReference>
<organism evidence="1 2">
    <name type="scientific">Thauera chlorobenzoica</name>
    <dbReference type="NCBI Taxonomy" id="96773"/>
    <lineage>
        <taxon>Bacteria</taxon>
        <taxon>Pseudomonadati</taxon>
        <taxon>Pseudomonadota</taxon>
        <taxon>Betaproteobacteria</taxon>
        <taxon>Rhodocyclales</taxon>
        <taxon>Zoogloeaceae</taxon>
        <taxon>Thauera</taxon>
    </lineage>
</organism>
<dbReference type="CDD" id="cd00156">
    <property type="entry name" value="REC"/>
    <property type="match status" value="1"/>
</dbReference>
<dbReference type="Gene3D" id="3.40.50.300">
    <property type="entry name" value="P-loop containing nucleotide triphosphate hydrolases"/>
    <property type="match status" value="1"/>
</dbReference>
<dbReference type="PROSITE" id="PS50045">
    <property type="entry name" value="SIGMA54_INTERACT_4"/>
    <property type="match status" value="1"/>
</dbReference>
<dbReference type="InterPro" id="IPR003593">
    <property type="entry name" value="AAA+_ATPase"/>
</dbReference>
<dbReference type="GO" id="GO:0006355">
    <property type="term" value="P:regulation of DNA-templated transcription"/>
    <property type="evidence" value="ECO:0007669"/>
    <property type="project" value="InterPro"/>
</dbReference>
<dbReference type="GO" id="GO:0043565">
    <property type="term" value="F:sequence-specific DNA binding"/>
    <property type="evidence" value="ECO:0007669"/>
    <property type="project" value="InterPro"/>
</dbReference>
<dbReference type="OrthoDB" id="9761705at2"/>
<name>A0A1H5W2S9_9RHOO</name>
<gene>
    <name evidence="1" type="ORF">Tchl_0476</name>
</gene>
<dbReference type="Gene3D" id="3.40.50.2300">
    <property type="match status" value="1"/>
</dbReference>
<dbReference type="SMART" id="SM00448">
    <property type="entry name" value="REC"/>
    <property type="match status" value="1"/>
</dbReference>
<dbReference type="InterPro" id="IPR011006">
    <property type="entry name" value="CheY-like_superfamily"/>
</dbReference>
<keyword evidence="2" id="KW-1185">Reference proteome</keyword>
<dbReference type="PROSITE" id="PS00676">
    <property type="entry name" value="SIGMA54_INTERACT_2"/>
    <property type="match status" value="1"/>
</dbReference>
<dbReference type="CDD" id="cd00009">
    <property type="entry name" value="AAA"/>
    <property type="match status" value="1"/>
</dbReference>
<dbReference type="InterPro" id="IPR027417">
    <property type="entry name" value="P-loop_NTPase"/>
</dbReference>
<evidence type="ECO:0000313" key="1">
    <source>
        <dbReference type="EMBL" id="APR03347.1"/>
    </source>
</evidence>
<evidence type="ECO:0000313" key="2">
    <source>
        <dbReference type="Proteomes" id="UP000185739"/>
    </source>
</evidence>
<protein>
    <submittedName>
        <fullName evidence="1">NtrC-like response regulator</fullName>
    </submittedName>
</protein>
<accession>A0A1H5W2S9</accession>